<dbReference type="PANTHER" id="PTHR34846:SF11">
    <property type="entry name" value="4-CARBOXYMUCONOLACTONE DECARBOXYLASE FAMILY PROTEIN (AFU_ORTHOLOGUE AFUA_6G11590)"/>
    <property type="match status" value="1"/>
</dbReference>
<reference evidence="3" key="2">
    <citation type="submission" date="2015-01" db="EMBL/GenBank/DDBJ databases">
        <title>Evolutionary Origins and Diversification of the Mycorrhizal Mutualists.</title>
        <authorList>
            <consortium name="DOE Joint Genome Institute"/>
            <consortium name="Mycorrhizal Genomics Consortium"/>
            <person name="Kohler A."/>
            <person name="Kuo A."/>
            <person name="Nagy L.G."/>
            <person name="Floudas D."/>
            <person name="Copeland A."/>
            <person name="Barry K.W."/>
            <person name="Cichocki N."/>
            <person name="Veneault-Fourrey C."/>
            <person name="LaButti K."/>
            <person name="Lindquist E.A."/>
            <person name="Lipzen A."/>
            <person name="Lundell T."/>
            <person name="Morin E."/>
            <person name="Murat C."/>
            <person name="Riley R."/>
            <person name="Ohm R."/>
            <person name="Sun H."/>
            <person name="Tunlid A."/>
            <person name="Henrissat B."/>
            <person name="Grigoriev I.V."/>
            <person name="Hibbett D.S."/>
            <person name="Martin F."/>
        </authorList>
    </citation>
    <scope>NUCLEOTIDE SEQUENCE [LARGE SCALE GENOMIC DNA]</scope>
    <source>
        <strain evidence="3">F 1598</strain>
    </source>
</reference>
<dbReference type="InParanoid" id="A0A0C3BP29"/>
<protein>
    <recommendedName>
        <fullName evidence="1">Carboxymuconolactone decarboxylase-like domain-containing protein</fullName>
    </recommendedName>
</protein>
<gene>
    <name evidence="2" type="ORF">PILCRDRAFT_74814</name>
</gene>
<dbReference type="STRING" id="765440.A0A0C3BP29"/>
<dbReference type="Gene3D" id="1.20.1290.10">
    <property type="entry name" value="AhpD-like"/>
    <property type="match status" value="1"/>
</dbReference>
<dbReference type="GO" id="GO:0051920">
    <property type="term" value="F:peroxiredoxin activity"/>
    <property type="evidence" value="ECO:0007669"/>
    <property type="project" value="InterPro"/>
</dbReference>
<reference evidence="2 3" key="1">
    <citation type="submission" date="2014-04" db="EMBL/GenBank/DDBJ databases">
        <authorList>
            <consortium name="DOE Joint Genome Institute"/>
            <person name="Kuo A."/>
            <person name="Tarkka M."/>
            <person name="Buscot F."/>
            <person name="Kohler A."/>
            <person name="Nagy L.G."/>
            <person name="Floudas D."/>
            <person name="Copeland A."/>
            <person name="Barry K.W."/>
            <person name="Cichocki N."/>
            <person name="Veneault-Fourrey C."/>
            <person name="LaButti K."/>
            <person name="Lindquist E.A."/>
            <person name="Lipzen A."/>
            <person name="Lundell T."/>
            <person name="Morin E."/>
            <person name="Murat C."/>
            <person name="Sun H."/>
            <person name="Tunlid A."/>
            <person name="Henrissat B."/>
            <person name="Grigoriev I.V."/>
            <person name="Hibbett D.S."/>
            <person name="Martin F."/>
            <person name="Nordberg H.P."/>
            <person name="Cantor M.N."/>
            <person name="Hua S.X."/>
        </authorList>
    </citation>
    <scope>NUCLEOTIDE SEQUENCE [LARGE SCALE GENOMIC DNA]</scope>
    <source>
        <strain evidence="2 3">F 1598</strain>
    </source>
</reference>
<dbReference type="AlphaFoldDB" id="A0A0C3BP29"/>
<keyword evidence="3" id="KW-1185">Reference proteome</keyword>
<feature type="domain" description="Carboxymuconolactone decarboxylase-like" evidence="1">
    <location>
        <begin position="16"/>
        <end position="76"/>
    </location>
</feature>
<sequence>LTALDGTLLHASPIASGWNQLLGAVRTKGKLPGDIRELLILRVATHNHATYEWIHHEPLRRDAGLTTTQLLVIRDVSRSALSSSPNPLTPLQPAALAFADASTKDVKVADSTFDALVTELKIQYGIPLPCCP</sequence>
<dbReference type="InterPro" id="IPR029032">
    <property type="entry name" value="AhpD-like"/>
</dbReference>
<dbReference type="HOGENOM" id="CLU_082760_2_0_1"/>
<dbReference type="SUPFAM" id="SSF69118">
    <property type="entry name" value="AhpD-like"/>
    <property type="match status" value="1"/>
</dbReference>
<evidence type="ECO:0000313" key="3">
    <source>
        <dbReference type="Proteomes" id="UP000054166"/>
    </source>
</evidence>
<proteinExistence type="predicted"/>
<dbReference type="OrthoDB" id="9998495at2759"/>
<dbReference type="PANTHER" id="PTHR34846">
    <property type="entry name" value="4-CARBOXYMUCONOLACTONE DECARBOXYLASE FAMILY PROTEIN (AFU_ORTHOLOGUE AFUA_6G11590)"/>
    <property type="match status" value="1"/>
</dbReference>
<dbReference type="Proteomes" id="UP000054166">
    <property type="component" value="Unassembled WGS sequence"/>
</dbReference>
<name>A0A0C3BP29_PILCF</name>
<dbReference type="Pfam" id="PF02627">
    <property type="entry name" value="CMD"/>
    <property type="match status" value="1"/>
</dbReference>
<feature type="non-terminal residue" evidence="2">
    <location>
        <position position="1"/>
    </location>
</feature>
<evidence type="ECO:0000313" key="2">
    <source>
        <dbReference type="EMBL" id="KIM79072.1"/>
    </source>
</evidence>
<accession>A0A0C3BP29</accession>
<dbReference type="EMBL" id="KN833012">
    <property type="protein sequence ID" value="KIM79072.1"/>
    <property type="molecule type" value="Genomic_DNA"/>
</dbReference>
<dbReference type="InterPro" id="IPR003779">
    <property type="entry name" value="CMD-like"/>
</dbReference>
<evidence type="ECO:0000259" key="1">
    <source>
        <dbReference type="Pfam" id="PF02627"/>
    </source>
</evidence>
<organism evidence="2 3">
    <name type="scientific">Piloderma croceum (strain F 1598)</name>
    <dbReference type="NCBI Taxonomy" id="765440"/>
    <lineage>
        <taxon>Eukaryota</taxon>
        <taxon>Fungi</taxon>
        <taxon>Dikarya</taxon>
        <taxon>Basidiomycota</taxon>
        <taxon>Agaricomycotina</taxon>
        <taxon>Agaricomycetes</taxon>
        <taxon>Agaricomycetidae</taxon>
        <taxon>Atheliales</taxon>
        <taxon>Atheliaceae</taxon>
        <taxon>Piloderma</taxon>
    </lineage>
</organism>